<reference evidence="3" key="1">
    <citation type="journal article" date="2019" name="Int. J. Syst. Evol. Microbiol.">
        <title>The Global Catalogue of Microorganisms (GCM) 10K type strain sequencing project: providing services to taxonomists for standard genome sequencing and annotation.</title>
        <authorList>
            <consortium name="The Broad Institute Genomics Platform"/>
            <consortium name="The Broad Institute Genome Sequencing Center for Infectious Disease"/>
            <person name="Wu L."/>
            <person name="Ma J."/>
        </authorList>
    </citation>
    <scope>NUCLEOTIDE SEQUENCE [LARGE SCALE GENOMIC DNA]</scope>
    <source>
        <strain evidence="3">CCUG 55491</strain>
    </source>
</reference>
<dbReference type="Gene3D" id="3.90.226.10">
    <property type="entry name" value="2-enoyl-CoA Hydratase, Chain A, domain 1"/>
    <property type="match status" value="1"/>
</dbReference>
<dbReference type="PROSITE" id="PS51257">
    <property type="entry name" value="PROKAR_LIPOPROTEIN"/>
    <property type="match status" value="1"/>
</dbReference>
<name>A0ABW2YR41_9GAMM</name>
<organism evidence="2 3">
    <name type="scientific">Lysobacter koreensis</name>
    <dbReference type="NCBI Taxonomy" id="266122"/>
    <lineage>
        <taxon>Bacteria</taxon>
        <taxon>Pseudomonadati</taxon>
        <taxon>Pseudomonadota</taxon>
        <taxon>Gammaproteobacteria</taxon>
        <taxon>Lysobacterales</taxon>
        <taxon>Lysobacteraceae</taxon>
        <taxon>Lysobacter</taxon>
    </lineage>
</organism>
<gene>
    <name evidence="2" type="ORF">ACFQZQ_14500</name>
</gene>
<dbReference type="RefSeq" id="WP_386813635.1">
    <property type="nucleotide sequence ID" value="NZ_JBHTIH010000008.1"/>
</dbReference>
<dbReference type="InterPro" id="IPR029045">
    <property type="entry name" value="ClpP/crotonase-like_dom_sf"/>
</dbReference>
<proteinExistence type="predicted"/>
<protein>
    <recommendedName>
        <fullName evidence="4">Secreted protein</fullName>
    </recommendedName>
</protein>
<dbReference type="Proteomes" id="UP001597090">
    <property type="component" value="Unassembled WGS sequence"/>
</dbReference>
<evidence type="ECO:0000313" key="3">
    <source>
        <dbReference type="Proteomes" id="UP001597090"/>
    </source>
</evidence>
<keyword evidence="1" id="KW-0732">Signal</keyword>
<evidence type="ECO:0008006" key="4">
    <source>
        <dbReference type="Google" id="ProtNLM"/>
    </source>
</evidence>
<feature type="signal peptide" evidence="1">
    <location>
        <begin position="1"/>
        <end position="20"/>
    </location>
</feature>
<evidence type="ECO:0000256" key="1">
    <source>
        <dbReference type="SAM" id="SignalP"/>
    </source>
</evidence>
<evidence type="ECO:0000313" key="2">
    <source>
        <dbReference type="EMBL" id="MFD0740491.1"/>
    </source>
</evidence>
<dbReference type="SUPFAM" id="SSF52096">
    <property type="entry name" value="ClpP/crotonase"/>
    <property type="match status" value="1"/>
</dbReference>
<feature type="chain" id="PRO_5047069074" description="Secreted protein" evidence="1">
    <location>
        <begin position="21"/>
        <end position="348"/>
    </location>
</feature>
<sequence>MCKPRFWLTASALLAWSLLAACSRQPGSSEDPAAAARVEVATSADQGGAVSAAQVEAKPVPADVMSGTNWPPAQLGAGEAWIGCSADASETDNGQPLHSLEFFALVDALTPCRDAGVVRLRYVGKIDAGFTALVERVAAMATRMDIDTRLLDIDSAGGQVEDAMRAGDAIGAAHWAIQVGDQAVCHSACVLVLAAGDTRTIAGKVGIHRMVRIGSTATSRRELSQELRDVYAQMKDYLERNGAAVAVADLMMTVPNRQLRILGDGELAQFGLQGTNAAQDDLERIQLTRKCGDEFVRRKDAFAQAFDAECATPKQALEAMNDCGIALRERFGFPDAKCPSEGPLARYQ</sequence>
<keyword evidence="3" id="KW-1185">Reference proteome</keyword>
<dbReference type="EMBL" id="JBHTIH010000008">
    <property type="protein sequence ID" value="MFD0740491.1"/>
    <property type="molecule type" value="Genomic_DNA"/>
</dbReference>
<accession>A0ABW2YR41</accession>
<comment type="caution">
    <text evidence="2">The sequence shown here is derived from an EMBL/GenBank/DDBJ whole genome shotgun (WGS) entry which is preliminary data.</text>
</comment>